<name>A0A9K3NV41_HELAN</name>
<dbReference type="EMBL" id="MNCJ02000318">
    <property type="protein sequence ID" value="KAF5812558.1"/>
    <property type="molecule type" value="Genomic_DNA"/>
</dbReference>
<protein>
    <submittedName>
        <fullName evidence="1">Uncharacterized protein</fullName>
    </submittedName>
</protein>
<evidence type="ECO:0000313" key="2">
    <source>
        <dbReference type="Proteomes" id="UP000215914"/>
    </source>
</evidence>
<reference evidence="1" key="1">
    <citation type="journal article" date="2017" name="Nature">
        <title>The sunflower genome provides insights into oil metabolism, flowering and Asterid evolution.</title>
        <authorList>
            <person name="Badouin H."/>
            <person name="Gouzy J."/>
            <person name="Grassa C.J."/>
            <person name="Murat F."/>
            <person name="Staton S.E."/>
            <person name="Cottret L."/>
            <person name="Lelandais-Briere C."/>
            <person name="Owens G.L."/>
            <person name="Carrere S."/>
            <person name="Mayjonade B."/>
            <person name="Legrand L."/>
            <person name="Gill N."/>
            <person name="Kane N.C."/>
            <person name="Bowers J.E."/>
            <person name="Hubner S."/>
            <person name="Bellec A."/>
            <person name="Berard A."/>
            <person name="Berges H."/>
            <person name="Blanchet N."/>
            <person name="Boniface M.C."/>
            <person name="Brunel D."/>
            <person name="Catrice O."/>
            <person name="Chaidir N."/>
            <person name="Claudel C."/>
            <person name="Donnadieu C."/>
            <person name="Faraut T."/>
            <person name="Fievet G."/>
            <person name="Helmstetter N."/>
            <person name="King M."/>
            <person name="Knapp S.J."/>
            <person name="Lai Z."/>
            <person name="Le Paslier M.C."/>
            <person name="Lippi Y."/>
            <person name="Lorenzon L."/>
            <person name="Mandel J.R."/>
            <person name="Marage G."/>
            <person name="Marchand G."/>
            <person name="Marquand E."/>
            <person name="Bret-Mestries E."/>
            <person name="Morien E."/>
            <person name="Nambeesan S."/>
            <person name="Nguyen T."/>
            <person name="Pegot-Espagnet P."/>
            <person name="Pouilly N."/>
            <person name="Raftis F."/>
            <person name="Sallet E."/>
            <person name="Schiex T."/>
            <person name="Thomas J."/>
            <person name="Vandecasteele C."/>
            <person name="Vares D."/>
            <person name="Vear F."/>
            <person name="Vautrin S."/>
            <person name="Crespi M."/>
            <person name="Mangin B."/>
            <person name="Burke J.M."/>
            <person name="Salse J."/>
            <person name="Munos S."/>
            <person name="Vincourt P."/>
            <person name="Rieseberg L.H."/>
            <person name="Langlade N.B."/>
        </authorList>
    </citation>
    <scope>NUCLEOTIDE SEQUENCE</scope>
    <source>
        <tissue evidence="1">Leaves</tissue>
    </source>
</reference>
<reference evidence="1" key="2">
    <citation type="submission" date="2020-06" db="EMBL/GenBank/DDBJ databases">
        <title>Helianthus annuus Genome sequencing and assembly Release 2.</title>
        <authorList>
            <person name="Gouzy J."/>
            <person name="Langlade N."/>
            <person name="Munos S."/>
        </authorList>
    </citation>
    <scope>NUCLEOTIDE SEQUENCE</scope>
    <source>
        <tissue evidence="1">Leaves</tissue>
    </source>
</reference>
<dbReference type="Gramene" id="mRNA:HanXRQr2_Chr03g0087771">
    <property type="protein sequence ID" value="mRNA:HanXRQr2_Chr03g0087771"/>
    <property type="gene ID" value="HanXRQr2_Chr03g0087771"/>
</dbReference>
<dbReference type="AlphaFoldDB" id="A0A9K3NV41"/>
<proteinExistence type="predicted"/>
<accession>A0A9K3NV41</accession>
<organism evidence="1 2">
    <name type="scientific">Helianthus annuus</name>
    <name type="common">Common sunflower</name>
    <dbReference type="NCBI Taxonomy" id="4232"/>
    <lineage>
        <taxon>Eukaryota</taxon>
        <taxon>Viridiplantae</taxon>
        <taxon>Streptophyta</taxon>
        <taxon>Embryophyta</taxon>
        <taxon>Tracheophyta</taxon>
        <taxon>Spermatophyta</taxon>
        <taxon>Magnoliopsida</taxon>
        <taxon>eudicotyledons</taxon>
        <taxon>Gunneridae</taxon>
        <taxon>Pentapetalae</taxon>
        <taxon>asterids</taxon>
        <taxon>campanulids</taxon>
        <taxon>Asterales</taxon>
        <taxon>Asteraceae</taxon>
        <taxon>Asteroideae</taxon>
        <taxon>Heliantheae alliance</taxon>
        <taxon>Heliantheae</taxon>
        <taxon>Helianthus</taxon>
    </lineage>
</organism>
<dbReference type="Proteomes" id="UP000215914">
    <property type="component" value="Unassembled WGS sequence"/>
</dbReference>
<keyword evidence="2" id="KW-1185">Reference proteome</keyword>
<gene>
    <name evidence="1" type="ORF">HanXRQr2_Chr03g0087771</name>
</gene>
<evidence type="ECO:0000313" key="1">
    <source>
        <dbReference type="EMBL" id="KAF5812558.1"/>
    </source>
</evidence>
<comment type="caution">
    <text evidence="1">The sequence shown here is derived from an EMBL/GenBank/DDBJ whole genome shotgun (WGS) entry which is preliminary data.</text>
</comment>
<sequence>MSTKSGSPKFILRPNICFNASTNRCKPNIPFASPSVPLDGAGIPKILNPIVFTSSASVTLTS</sequence>